<evidence type="ECO:0000313" key="20">
    <source>
        <dbReference type="Proteomes" id="UP000265020"/>
    </source>
</evidence>
<dbReference type="SMART" id="SM01195">
    <property type="entry name" value="FA"/>
    <property type="match status" value="1"/>
</dbReference>
<dbReference type="SUPFAM" id="SSF50729">
    <property type="entry name" value="PH domain-like"/>
    <property type="match status" value="1"/>
</dbReference>
<dbReference type="Gene3D" id="3.10.20.90">
    <property type="entry name" value="Phosphatidylinositol 3-kinase Catalytic Subunit, Chain A, domain 1"/>
    <property type="match status" value="1"/>
</dbReference>
<dbReference type="InterPro" id="IPR011993">
    <property type="entry name" value="PH-like_dom_sf"/>
</dbReference>
<dbReference type="InterPro" id="IPR000299">
    <property type="entry name" value="FERM_domain"/>
</dbReference>
<keyword evidence="5" id="KW-0963">Cytoplasm</keyword>
<evidence type="ECO:0000256" key="9">
    <source>
        <dbReference type="ARBA" id="ARBA00022860"/>
    </source>
</evidence>
<feature type="domain" description="FERM" evidence="18">
    <location>
        <begin position="1"/>
        <end position="294"/>
    </location>
</feature>
<dbReference type="AlphaFoldDB" id="A0A3Q2G101"/>
<keyword evidence="4" id="KW-0813">Transport</keyword>
<dbReference type="Pfam" id="PF09379">
    <property type="entry name" value="FERM_N"/>
    <property type="match status" value="1"/>
</dbReference>
<keyword evidence="12" id="KW-0539">Nucleus</keyword>
<keyword evidence="8" id="KW-0498">Mitosis</keyword>
<dbReference type="InterPro" id="IPR014847">
    <property type="entry name" value="FA"/>
</dbReference>
<dbReference type="InterPro" id="IPR019749">
    <property type="entry name" value="Band_41_domain"/>
</dbReference>
<keyword evidence="9" id="KW-0112">Calmodulin-binding</keyword>
<dbReference type="SUPFAM" id="SSF54236">
    <property type="entry name" value="Ubiquitin-like"/>
    <property type="match status" value="1"/>
</dbReference>
<dbReference type="GO" id="GO:0005886">
    <property type="term" value="C:plasma membrane"/>
    <property type="evidence" value="ECO:0007669"/>
    <property type="project" value="TreeGrafter"/>
</dbReference>
<dbReference type="Pfam" id="PF05902">
    <property type="entry name" value="4_1_CTD"/>
    <property type="match status" value="1"/>
</dbReference>
<dbReference type="SMART" id="SM01196">
    <property type="entry name" value="FERM_C"/>
    <property type="match status" value="1"/>
</dbReference>
<dbReference type="Pfam" id="PF08736">
    <property type="entry name" value="FA"/>
    <property type="match status" value="1"/>
</dbReference>
<comment type="subcellular location">
    <subcellularLocation>
        <location evidence="3">Cytoplasm</location>
        <location evidence="3">Cell cortex</location>
    </subcellularLocation>
    <subcellularLocation>
        <location evidence="2">Cytoplasm</location>
        <location evidence="2">Cytoskeleton</location>
    </subcellularLocation>
    <subcellularLocation>
        <location evidence="1">Nucleus</location>
    </subcellularLocation>
</comment>
<dbReference type="Proteomes" id="UP000265020">
    <property type="component" value="Unassembled WGS sequence"/>
</dbReference>
<dbReference type="FunFam" id="1.20.80.10:FF:000001">
    <property type="entry name" value="Erythrocyte membrane protein band 4.1"/>
    <property type="match status" value="1"/>
</dbReference>
<feature type="region of interest" description="Disordered" evidence="17">
    <location>
        <begin position="271"/>
        <end position="387"/>
    </location>
</feature>
<evidence type="ECO:0000256" key="14">
    <source>
        <dbReference type="ARBA" id="ARBA00023658"/>
    </source>
</evidence>
<dbReference type="CDD" id="cd14473">
    <property type="entry name" value="FERM_B-lobe"/>
    <property type="match status" value="1"/>
</dbReference>
<dbReference type="PRINTS" id="PR00935">
    <property type="entry name" value="BAND41"/>
</dbReference>
<dbReference type="GO" id="GO:0030866">
    <property type="term" value="P:cortical actin cytoskeleton organization"/>
    <property type="evidence" value="ECO:0007669"/>
    <property type="project" value="InterPro"/>
</dbReference>
<dbReference type="PANTHER" id="PTHR23280">
    <property type="entry name" value="4.1 G PROTEIN"/>
    <property type="match status" value="1"/>
</dbReference>
<dbReference type="STRING" id="28743.ENSCVAP00000015305"/>
<reference evidence="19" key="2">
    <citation type="submission" date="2025-09" db="UniProtKB">
        <authorList>
            <consortium name="Ensembl"/>
        </authorList>
    </citation>
    <scope>IDENTIFICATION</scope>
</reference>
<dbReference type="Gene3D" id="1.20.80.10">
    <property type="match status" value="1"/>
</dbReference>
<keyword evidence="7" id="KW-0132">Cell division</keyword>
<evidence type="ECO:0000256" key="2">
    <source>
        <dbReference type="ARBA" id="ARBA00004245"/>
    </source>
</evidence>
<reference evidence="19" key="1">
    <citation type="submission" date="2025-08" db="UniProtKB">
        <authorList>
            <consortium name="Ensembl"/>
        </authorList>
    </citation>
    <scope>IDENTIFICATION</scope>
</reference>
<dbReference type="Gene3D" id="2.30.29.30">
    <property type="entry name" value="Pleckstrin-homology domain (PH domain)/Phosphotyrosine-binding domain (PTB)"/>
    <property type="match status" value="1"/>
</dbReference>
<name>A0A3Q2G101_CYPVA</name>
<dbReference type="GO" id="GO:0005198">
    <property type="term" value="F:structural molecule activity"/>
    <property type="evidence" value="ECO:0007669"/>
    <property type="project" value="InterPro"/>
</dbReference>
<dbReference type="PROSITE" id="PS50057">
    <property type="entry name" value="FERM_3"/>
    <property type="match status" value="1"/>
</dbReference>
<evidence type="ECO:0000256" key="7">
    <source>
        <dbReference type="ARBA" id="ARBA00022618"/>
    </source>
</evidence>
<dbReference type="PROSITE" id="PS00661">
    <property type="entry name" value="FERM_2"/>
    <property type="match status" value="1"/>
</dbReference>
<accession>A0A3Q2G101</accession>
<dbReference type="GeneTree" id="ENSGT00940000157833"/>
<dbReference type="GO" id="GO:0003779">
    <property type="term" value="F:actin binding"/>
    <property type="evidence" value="ECO:0007669"/>
    <property type="project" value="UniProtKB-KW"/>
</dbReference>
<feature type="compositionally biased region" description="Basic and acidic residues" evidence="17">
    <location>
        <begin position="355"/>
        <end position="373"/>
    </location>
</feature>
<dbReference type="Ensembl" id="ENSCVAT00000023364.1">
    <property type="protein sequence ID" value="ENSCVAP00000015305.1"/>
    <property type="gene ID" value="ENSCVAG00000018136.1"/>
</dbReference>
<sequence>LQITVTLLDDAVFECELDKHAKGLELFMKVCDHLNLLEKDYYGLAIWETPTMKIWMDLAKEIRRQVQGTNYDFTFNVKFYPPDPAQLSEDITRYYLCLQLRKDILHGRLPCSFVTLALLGSYALQSELGEYDPEVHGSDYAKEMKMAPGQTKELEDKMMELHRTYRTMSPAQADLMFLENAKKLSMYGVDLHQAKDLDGVDIMLGVCSSGLMVYKDKLRINRFPWPKVLKVSYNFLIIRLPRSKLWLTSTEMATTPRKFLALGSKFRYSGRTQAQTRQASSLIDRPAPMFQRSSSKRNSRSLDGAMATTPDNKSNRPVSAPVMSPVSPGEARPSPLLPTLPRHNHIDGSTPKGQRHTDWKKEPKTECKAEHTKSHSPKPQTSEMKDVDKTQTEIMRHHTSISELKRSFMESVPAPRPSEWDKRLSTNSPLRTMSINGQLQPASPVLRAQTVTISDITNSVRGTVTYKDIPLVHTETKTITYESAQPVENLAEKDSGVLLSAQTITSETVSTTTTTQITKTVKGGISETRIEKRIALAQAIKEAKEQHPDMSVTKVVVHQETEITPD</sequence>
<dbReference type="InterPro" id="IPR019748">
    <property type="entry name" value="FERM_central"/>
</dbReference>
<evidence type="ECO:0000256" key="4">
    <source>
        <dbReference type="ARBA" id="ARBA00022448"/>
    </source>
</evidence>
<proteinExistence type="predicted"/>
<dbReference type="GO" id="GO:0005856">
    <property type="term" value="C:cytoskeleton"/>
    <property type="evidence" value="ECO:0007669"/>
    <property type="project" value="UniProtKB-SubCell"/>
</dbReference>
<keyword evidence="6" id="KW-0597">Phosphoprotein</keyword>
<dbReference type="InterPro" id="IPR018979">
    <property type="entry name" value="FERM_N"/>
</dbReference>
<keyword evidence="13" id="KW-0131">Cell cycle</keyword>
<dbReference type="InterPro" id="IPR035963">
    <property type="entry name" value="FERM_2"/>
</dbReference>
<dbReference type="FunFam" id="3.10.20.90:FF:000002">
    <property type="entry name" value="Erythrocyte protein band 4.1-like 3"/>
    <property type="match status" value="1"/>
</dbReference>
<evidence type="ECO:0000256" key="3">
    <source>
        <dbReference type="ARBA" id="ARBA00004544"/>
    </source>
</evidence>
<dbReference type="InterPro" id="IPR018980">
    <property type="entry name" value="FERM_PH-like_C"/>
</dbReference>
<evidence type="ECO:0000256" key="13">
    <source>
        <dbReference type="ARBA" id="ARBA00023306"/>
    </source>
</evidence>
<dbReference type="PIRSF" id="PIRSF002304">
    <property type="entry name" value="Membrane_skeletal_4_1"/>
    <property type="match status" value="1"/>
</dbReference>
<dbReference type="GO" id="GO:0005938">
    <property type="term" value="C:cell cortex"/>
    <property type="evidence" value="ECO:0007669"/>
    <property type="project" value="UniProtKB-SubCell"/>
</dbReference>
<evidence type="ECO:0000256" key="5">
    <source>
        <dbReference type="ARBA" id="ARBA00022490"/>
    </source>
</evidence>
<keyword evidence="11" id="KW-0206">Cytoskeleton</keyword>
<evidence type="ECO:0000256" key="15">
    <source>
        <dbReference type="ARBA" id="ARBA00030419"/>
    </source>
</evidence>
<organism evidence="19 20">
    <name type="scientific">Cyprinodon variegatus</name>
    <name type="common">Sheepshead minnow</name>
    <dbReference type="NCBI Taxonomy" id="28743"/>
    <lineage>
        <taxon>Eukaryota</taxon>
        <taxon>Metazoa</taxon>
        <taxon>Chordata</taxon>
        <taxon>Craniata</taxon>
        <taxon>Vertebrata</taxon>
        <taxon>Euteleostomi</taxon>
        <taxon>Actinopterygii</taxon>
        <taxon>Neopterygii</taxon>
        <taxon>Teleostei</taxon>
        <taxon>Neoteleostei</taxon>
        <taxon>Acanthomorphata</taxon>
        <taxon>Ovalentaria</taxon>
        <taxon>Atherinomorphae</taxon>
        <taxon>Cyprinodontiformes</taxon>
        <taxon>Cyprinodontidae</taxon>
        <taxon>Cyprinodon</taxon>
    </lineage>
</organism>
<dbReference type="Pfam" id="PF00373">
    <property type="entry name" value="FERM_M"/>
    <property type="match status" value="1"/>
</dbReference>
<dbReference type="GO" id="GO:0005634">
    <property type="term" value="C:nucleus"/>
    <property type="evidence" value="ECO:0007669"/>
    <property type="project" value="UniProtKB-SubCell"/>
</dbReference>
<evidence type="ECO:0000256" key="11">
    <source>
        <dbReference type="ARBA" id="ARBA00023212"/>
    </source>
</evidence>
<dbReference type="GO" id="GO:0031032">
    <property type="term" value="P:actomyosin structure organization"/>
    <property type="evidence" value="ECO:0007669"/>
    <property type="project" value="TreeGrafter"/>
</dbReference>
<keyword evidence="10" id="KW-0009">Actin-binding</keyword>
<protein>
    <recommendedName>
        <fullName evidence="14">Protein 4.1</fullName>
    </recommendedName>
    <alternativeName>
        <fullName evidence="15">Band 4.1</fullName>
    </alternativeName>
    <alternativeName>
        <fullName evidence="16">Erythrocyte membrane protein band 4.1</fullName>
    </alternativeName>
</protein>
<dbReference type="PRINTS" id="PR00661">
    <property type="entry name" value="ERMFAMILY"/>
</dbReference>
<evidence type="ECO:0000256" key="16">
    <source>
        <dbReference type="ARBA" id="ARBA00032586"/>
    </source>
</evidence>
<feature type="compositionally biased region" description="Polar residues" evidence="17">
    <location>
        <begin position="271"/>
        <end position="281"/>
    </location>
</feature>
<dbReference type="GO" id="GO:0005516">
    <property type="term" value="F:calmodulin binding"/>
    <property type="evidence" value="ECO:0007669"/>
    <property type="project" value="UniProtKB-KW"/>
</dbReference>
<dbReference type="InterPro" id="IPR014352">
    <property type="entry name" value="FERM/acyl-CoA-bd_prot_sf"/>
</dbReference>
<dbReference type="InterPro" id="IPR029071">
    <property type="entry name" value="Ubiquitin-like_domsf"/>
</dbReference>
<dbReference type="InterPro" id="IPR008379">
    <property type="entry name" value="Band_4.1_C"/>
</dbReference>
<feature type="compositionally biased region" description="Low complexity" evidence="17">
    <location>
        <begin position="317"/>
        <end position="328"/>
    </location>
</feature>
<keyword evidence="20" id="KW-1185">Reference proteome</keyword>
<dbReference type="SMART" id="SM00295">
    <property type="entry name" value="B41"/>
    <property type="match status" value="1"/>
</dbReference>
<evidence type="ECO:0000256" key="10">
    <source>
        <dbReference type="ARBA" id="ARBA00023203"/>
    </source>
</evidence>
<dbReference type="SUPFAM" id="SSF47031">
    <property type="entry name" value="Second domain of FERM"/>
    <property type="match status" value="1"/>
</dbReference>
<evidence type="ECO:0000259" key="18">
    <source>
        <dbReference type="PROSITE" id="PS50057"/>
    </source>
</evidence>
<dbReference type="Pfam" id="PF09380">
    <property type="entry name" value="FERM_C"/>
    <property type="match status" value="1"/>
</dbReference>
<evidence type="ECO:0000256" key="12">
    <source>
        <dbReference type="ARBA" id="ARBA00023242"/>
    </source>
</evidence>
<evidence type="ECO:0000256" key="17">
    <source>
        <dbReference type="SAM" id="MobiDB-lite"/>
    </source>
</evidence>
<dbReference type="InterPro" id="IPR007477">
    <property type="entry name" value="SAB_dom"/>
</dbReference>
<evidence type="ECO:0000313" key="19">
    <source>
        <dbReference type="Ensembl" id="ENSCVAP00000015305.1"/>
    </source>
</evidence>
<dbReference type="InterPro" id="IPR000798">
    <property type="entry name" value="Ez/rad/moesin-like"/>
</dbReference>
<evidence type="ECO:0000256" key="6">
    <source>
        <dbReference type="ARBA" id="ARBA00022553"/>
    </source>
</evidence>
<dbReference type="InterPro" id="IPR019747">
    <property type="entry name" value="FERM_CS"/>
</dbReference>
<dbReference type="OMA" id="KGHRCAD"/>
<dbReference type="Pfam" id="PF04382">
    <property type="entry name" value="SAB"/>
    <property type="match status" value="1"/>
</dbReference>
<dbReference type="PANTHER" id="PTHR23280:SF12">
    <property type="entry name" value="PROTEIN 4.1"/>
    <property type="match status" value="1"/>
</dbReference>
<dbReference type="GO" id="GO:0051301">
    <property type="term" value="P:cell division"/>
    <property type="evidence" value="ECO:0007669"/>
    <property type="project" value="UniProtKB-KW"/>
</dbReference>
<evidence type="ECO:0000256" key="8">
    <source>
        <dbReference type="ARBA" id="ARBA00022776"/>
    </source>
</evidence>
<evidence type="ECO:0000256" key="1">
    <source>
        <dbReference type="ARBA" id="ARBA00004123"/>
    </source>
</evidence>